<evidence type="ECO:0000313" key="8">
    <source>
        <dbReference type="EMBL" id="KZM20383.1"/>
    </source>
</evidence>
<dbReference type="InterPro" id="IPR000326">
    <property type="entry name" value="PAP2/HPO"/>
</dbReference>
<proteinExistence type="inferred from homology"/>
<keyword evidence="5 7" id="KW-0472">Membrane</keyword>
<dbReference type="GO" id="GO:0006644">
    <property type="term" value="P:phospholipid metabolic process"/>
    <property type="evidence" value="ECO:0007669"/>
    <property type="project" value="InterPro"/>
</dbReference>
<dbReference type="Pfam" id="PF01569">
    <property type="entry name" value="PAP2"/>
    <property type="match status" value="1"/>
</dbReference>
<feature type="transmembrane region" description="Helical" evidence="7">
    <location>
        <begin position="302"/>
        <end position="320"/>
    </location>
</feature>
<evidence type="ECO:0000313" key="9">
    <source>
        <dbReference type="Proteomes" id="UP000076837"/>
    </source>
</evidence>
<dbReference type="PANTHER" id="PTHR10165:SF84">
    <property type="entry name" value="PHOSPHATIDIC ACID PHOSPHATASE BETA"/>
    <property type="match status" value="1"/>
</dbReference>
<dbReference type="AlphaFoldDB" id="A0A162Z3P1"/>
<dbReference type="GO" id="GO:0046839">
    <property type="term" value="P:phospholipid dephosphorylation"/>
    <property type="evidence" value="ECO:0007669"/>
    <property type="project" value="TreeGrafter"/>
</dbReference>
<sequence length="365" mass="40566">MSTAIASSPRPALDLRRQRQPYSPPATPPPTDGACEAKAPVLLISTHVPSLSDIPEEHAPRTTGSLHLNSFDGNFSTASSDPEAQLKPPSRRSALLPGFRNQPSFMVWLRHSWLDILTQLLCLLIAQMIYLFATPLMPRYFPLYSGVWASAWGLKHGKPYLAEYVTTLVSAIVSFAGPFLVMGAVGIWWTRDFWESNAAIMGLGYALATATLFQSFIKWFIGGLRPHFLAYTAVVCTGDPKHIKEAQMSFPSGHASAAFAGFGFLALYLNAKFKMLPRNSYPRDDGGEKTENRSEARRTPHWKVLLWVLPWLIALLIAASKVRDGWHHPIDVLFGAMVGTLFAHMAFRCVFRGVYDGQVNHLPRE</sequence>
<evidence type="ECO:0000256" key="2">
    <source>
        <dbReference type="ARBA" id="ARBA00008816"/>
    </source>
</evidence>
<feature type="transmembrane region" description="Helical" evidence="7">
    <location>
        <begin position="332"/>
        <end position="351"/>
    </location>
</feature>
<evidence type="ECO:0000256" key="1">
    <source>
        <dbReference type="ARBA" id="ARBA00004141"/>
    </source>
</evidence>
<evidence type="ECO:0000256" key="4">
    <source>
        <dbReference type="ARBA" id="ARBA00022989"/>
    </source>
</evidence>
<dbReference type="InterPro" id="IPR043216">
    <property type="entry name" value="PAP-like"/>
</dbReference>
<feature type="transmembrane region" description="Helical" evidence="7">
    <location>
        <begin position="253"/>
        <end position="271"/>
    </location>
</feature>
<feature type="region of interest" description="Disordered" evidence="6">
    <location>
        <begin position="1"/>
        <end position="36"/>
    </location>
</feature>
<feature type="transmembrane region" description="Helical" evidence="7">
    <location>
        <begin position="164"/>
        <end position="190"/>
    </location>
</feature>
<evidence type="ECO:0000256" key="7">
    <source>
        <dbReference type="SAM" id="Phobius"/>
    </source>
</evidence>
<dbReference type="GO" id="GO:0008195">
    <property type="term" value="F:phosphatidate phosphatase activity"/>
    <property type="evidence" value="ECO:0007669"/>
    <property type="project" value="TreeGrafter"/>
</dbReference>
<protein>
    <submittedName>
        <fullName evidence="8">Catalytic</fullName>
    </submittedName>
</protein>
<name>A0A162Z3P1_DIDRA</name>
<dbReference type="OrthoDB" id="10030083at2759"/>
<dbReference type="GO" id="GO:0016020">
    <property type="term" value="C:membrane"/>
    <property type="evidence" value="ECO:0007669"/>
    <property type="project" value="UniProtKB-SubCell"/>
</dbReference>
<evidence type="ECO:0000256" key="5">
    <source>
        <dbReference type="ARBA" id="ARBA00023136"/>
    </source>
</evidence>
<feature type="transmembrane region" description="Helical" evidence="7">
    <location>
        <begin position="202"/>
        <end position="221"/>
    </location>
</feature>
<dbReference type="PANTHER" id="PTHR10165">
    <property type="entry name" value="LIPID PHOSPHATE PHOSPHATASE"/>
    <property type="match status" value="1"/>
</dbReference>
<dbReference type="Gene3D" id="1.20.144.10">
    <property type="entry name" value="Phosphatidic acid phosphatase type 2/haloperoxidase"/>
    <property type="match status" value="1"/>
</dbReference>
<dbReference type="Proteomes" id="UP000076837">
    <property type="component" value="Unassembled WGS sequence"/>
</dbReference>
<dbReference type="STRING" id="5454.A0A162Z3P1"/>
<evidence type="ECO:0000256" key="6">
    <source>
        <dbReference type="SAM" id="MobiDB-lite"/>
    </source>
</evidence>
<keyword evidence="9" id="KW-1185">Reference proteome</keyword>
<keyword evidence="3 7" id="KW-0812">Transmembrane</keyword>
<dbReference type="CDD" id="cd03390">
    <property type="entry name" value="PAP2_containing_1_like"/>
    <property type="match status" value="1"/>
</dbReference>
<dbReference type="EMBL" id="JYNV01000281">
    <property type="protein sequence ID" value="KZM20383.1"/>
    <property type="molecule type" value="Genomic_DNA"/>
</dbReference>
<dbReference type="SUPFAM" id="SSF48317">
    <property type="entry name" value="Acid phosphatase/Vanadium-dependent haloperoxidase"/>
    <property type="match status" value="1"/>
</dbReference>
<keyword evidence="4 7" id="KW-1133">Transmembrane helix</keyword>
<reference evidence="8 9" key="1">
    <citation type="journal article" date="2016" name="Sci. Rep.">
        <title>Draft genome sequencing and secretome analysis of fungal phytopathogen Ascochyta rabiei provides insight into the necrotrophic effector repertoire.</title>
        <authorList>
            <person name="Verma S."/>
            <person name="Gazara R.K."/>
            <person name="Nizam S."/>
            <person name="Parween S."/>
            <person name="Chattopadhyay D."/>
            <person name="Verma P.K."/>
        </authorList>
    </citation>
    <scope>NUCLEOTIDE SEQUENCE [LARGE SCALE GENOMIC DNA]</scope>
    <source>
        <strain evidence="8 9">ArDII</strain>
    </source>
</reference>
<feature type="transmembrane region" description="Helical" evidence="7">
    <location>
        <begin position="113"/>
        <end position="133"/>
    </location>
</feature>
<dbReference type="InterPro" id="IPR036938">
    <property type="entry name" value="PAP2/HPO_sf"/>
</dbReference>
<accession>A0A162Z3P1</accession>
<feature type="compositionally biased region" description="Pro residues" evidence="6">
    <location>
        <begin position="22"/>
        <end position="31"/>
    </location>
</feature>
<organism evidence="8 9">
    <name type="scientific">Didymella rabiei</name>
    <name type="common">Chickpea ascochyta blight fungus</name>
    <name type="synonym">Mycosphaerella rabiei</name>
    <dbReference type="NCBI Taxonomy" id="5454"/>
    <lineage>
        <taxon>Eukaryota</taxon>
        <taxon>Fungi</taxon>
        <taxon>Dikarya</taxon>
        <taxon>Ascomycota</taxon>
        <taxon>Pezizomycotina</taxon>
        <taxon>Dothideomycetes</taxon>
        <taxon>Pleosporomycetidae</taxon>
        <taxon>Pleosporales</taxon>
        <taxon>Pleosporineae</taxon>
        <taxon>Didymellaceae</taxon>
        <taxon>Ascochyta</taxon>
    </lineage>
</organism>
<comment type="subcellular location">
    <subcellularLocation>
        <location evidence="1">Membrane</location>
        <topology evidence="1">Multi-pass membrane protein</topology>
    </subcellularLocation>
</comment>
<gene>
    <name evidence="8" type="ORF">ST47_g8485</name>
</gene>
<comment type="caution">
    <text evidence="8">The sequence shown here is derived from an EMBL/GenBank/DDBJ whole genome shotgun (WGS) entry which is preliminary data.</text>
</comment>
<dbReference type="SMART" id="SM00014">
    <property type="entry name" value="acidPPc"/>
    <property type="match status" value="1"/>
</dbReference>
<evidence type="ECO:0000256" key="3">
    <source>
        <dbReference type="ARBA" id="ARBA00022692"/>
    </source>
</evidence>
<comment type="similarity">
    <text evidence="2">Belongs to the PA-phosphatase related phosphoesterase family.</text>
</comment>